<dbReference type="CDD" id="cd11060">
    <property type="entry name" value="CYP57A1-like"/>
    <property type="match status" value="1"/>
</dbReference>
<keyword evidence="1" id="KW-1133">Transmembrane helix</keyword>
<keyword evidence="2" id="KW-0560">Oxidoreductase</keyword>
<proteinExistence type="predicted"/>
<keyword evidence="1" id="KW-0472">Membrane</keyword>
<dbReference type="Proteomes" id="UP000813461">
    <property type="component" value="Unassembled WGS sequence"/>
</dbReference>
<dbReference type="GO" id="GO:0016705">
    <property type="term" value="F:oxidoreductase activity, acting on paired donors, with incorporation or reduction of molecular oxygen"/>
    <property type="evidence" value="ECO:0007669"/>
    <property type="project" value="InterPro"/>
</dbReference>
<dbReference type="PANTHER" id="PTHR24305">
    <property type="entry name" value="CYTOCHROME P450"/>
    <property type="match status" value="1"/>
</dbReference>
<organism evidence="2 3">
    <name type="scientific">Paraphoma chrysanthemicola</name>
    <dbReference type="NCBI Taxonomy" id="798071"/>
    <lineage>
        <taxon>Eukaryota</taxon>
        <taxon>Fungi</taxon>
        <taxon>Dikarya</taxon>
        <taxon>Ascomycota</taxon>
        <taxon>Pezizomycotina</taxon>
        <taxon>Dothideomycetes</taxon>
        <taxon>Pleosporomycetidae</taxon>
        <taxon>Pleosporales</taxon>
        <taxon>Pleosporineae</taxon>
        <taxon>Phaeosphaeriaceae</taxon>
        <taxon>Paraphoma</taxon>
    </lineage>
</organism>
<sequence>MTATMSFLVQLYFSRWLLAAISTILYIIWKYRAYKRLAAFKGPFSTGWSEIWHTHAILTMQSHLKYKEINDRYGPIARVGPNDLVTSSPELLAHMNAVRSPYTRSSWFNAATRVEPGKDHVFSELNEEKHTKRRAQMTAGYSGKENHALESDIDHRLQELLELIRTKYLSTNTQHKQMDLGRKIQYFTLDVISTIGFGQPFGDIKADADLNDYITSGKEGLTVVALSAAFGLTPYLQWPPIARLFGPSENDKSGFGKMLATARGLIDARLTKSLDGRSDMLASFVRHGLTKDEVFTEAVLQILAGSDTTATAIRSIMLYLITHPRLYFKLQAEIDNVVASGVASAVVSDGCLRAMPYLQAVVREGLRIHPPVTDVVPKKVPKGGDTVTVDGRHYFMPSGTNVSYNAWGVHHDKAMFGEDADVFRPERWIPEEKDEQSIAKLAAMH</sequence>
<protein>
    <submittedName>
        <fullName evidence="2">Cytochrome P450 monooxygenase</fullName>
    </submittedName>
</protein>
<reference evidence="2" key="1">
    <citation type="journal article" date="2021" name="Nat. Commun.">
        <title>Genetic determinants of endophytism in the Arabidopsis root mycobiome.</title>
        <authorList>
            <person name="Mesny F."/>
            <person name="Miyauchi S."/>
            <person name="Thiergart T."/>
            <person name="Pickel B."/>
            <person name="Atanasova L."/>
            <person name="Karlsson M."/>
            <person name="Huettel B."/>
            <person name="Barry K.W."/>
            <person name="Haridas S."/>
            <person name="Chen C."/>
            <person name="Bauer D."/>
            <person name="Andreopoulos W."/>
            <person name="Pangilinan J."/>
            <person name="LaButti K."/>
            <person name="Riley R."/>
            <person name="Lipzen A."/>
            <person name="Clum A."/>
            <person name="Drula E."/>
            <person name="Henrissat B."/>
            <person name="Kohler A."/>
            <person name="Grigoriev I.V."/>
            <person name="Martin F.M."/>
            <person name="Hacquard S."/>
        </authorList>
    </citation>
    <scope>NUCLEOTIDE SEQUENCE</scope>
    <source>
        <strain evidence="2">MPI-SDFR-AT-0120</strain>
    </source>
</reference>
<dbReference type="PANTHER" id="PTHR24305:SF236">
    <property type="entry name" value="PISATIN DEMETHYLASE"/>
    <property type="match status" value="1"/>
</dbReference>
<dbReference type="OrthoDB" id="3934656at2759"/>
<dbReference type="AlphaFoldDB" id="A0A8K0W552"/>
<dbReference type="SUPFAM" id="SSF48264">
    <property type="entry name" value="Cytochrome P450"/>
    <property type="match status" value="1"/>
</dbReference>
<dbReference type="GO" id="GO:0020037">
    <property type="term" value="F:heme binding"/>
    <property type="evidence" value="ECO:0007669"/>
    <property type="project" value="InterPro"/>
</dbReference>
<dbReference type="InterPro" id="IPR001128">
    <property type="entry name" value="Cyt_P450"/>
</dbReference>
<keyword evidence="2" id="KW-0503">Monooxygenase</keyword>
<keyword evidence="1" id="KW-0812">Transmembrane</keyword>
<feature type="transmembrane region" description="Helical" evidence="1">
    <location>
        <begin position="12"/>
        <end position="29"/>
    </location>
</feature>
<dbReference type="Pfam" id="PF00067">
    <property type="entry name" value="p450"/>
    <property type="match status" value="1"/>
</dbReference>
<keyword evidence="3" id="KW-1185">Reference proteome</keyword>
<dbReference type="InterPro" id="IPR036396">
    <property type="entry name" value="Cyt_P450_sf"/>
</dbReference>
<dbReference type="GO" id="GO:0005506">
    <property type="term" value="F:iron ion binding"/>
    <property type="evidence" value="ECO:0007669"/>
    <property type="project" value="InterPro"/>
</dbReference>
<dbReference type="EMBL" id="JAGMVJ010000001">
    <property type="protein sequence ID" value="KAH7095544.1"/>
    <property type="molecule type" value="Genomic_DNA"/>
</dbReference>
<name>A0A8K0W552_9PLEO</name>
<dbReference type="InterPro" id="IPR002401">
    <property type="entry name" value="Cyt_P450_E_grp-I"/>
</dbReference>
<dbReference type="GO" id="GO:0004497">
    <property type="term" value="F:monooxygenase activity"/>
    <property type="evidence" value="ECO:0007669"/>
    <property type="project" value="UniProtKB-KW"/>
</dbReference>
<evidence type="ECO:0000256" key="1">
    <source>
        <dbReference type="SAM" id="Phobius"/>
    </source>
</evidence>
<accession>A0A8K0W552</accession>
<gene>
    <name evidence="2" type="ORF">FB567DRAFT_512797</name>
</gene>
<comment type="caution">
    <text evidence="2">The sequence shown here is derived from an EMBL/GenBank/DDBJ whole genome shotgun (WGS) entry which is preliminary data.</text>
</comment>
<dbReference type="PRINTS" id="PR00463">
    <property type="entry name" value="EP450I"/>
</dbReference>
<dbReference type="Gene3D" id="1.10.630.10">
    <property type="entry name" value="Cytochrome P450"/>
    <property type="match status" value="1"/>
</dbReference>
<evidence type="ECO:0000313" key="2">
    <source>
        <dbReference type="EMBL" id="KAH7095544.1"/>
    </source>
</evidence>
<evidence type="ECO:0000313" key="3">
    <source>
        <dbReference type="Proteomes" id="UP000813461"/>
    </source>
</evidence>
<dbReference type="InterPro" id="IPR050121">
    <property type="entry name" value="Cytochrome_P450_monoxygenase"/>
</dbReference>